<dbReference type="AlphaFoldDB" id="H8ZXG7"/>
<evidence type="ECO:0000259" key="6">
    <source>
        <dbReference type="SMART" id="SM00662"/>
    </source>
</evidence>
<dbReference type="InterPro" id="IPR036603">
    <property type="entry name" value="RBP11-like"/>
</dbReference>
<proteinExistence type="predicted"/>
<dbReference type="GO" id="GO:0003899">
    <property type="term" value="F:DNA-directed RNA polymerase activity"/>
    <property type="evidence" value="ECO:0007669"/>
    <property type="project" value="InterPro"/>
</dbReference>
<dbReference type="SUPFAM" id="SSF55257">
    <property type="entry name" value="RBP11-like subunits of RNA polymerase"/>
    <property type="match status" value="1"/>
</dbReference>
<accession>H8ZXG7</accession>
<geneLocation type="chloroplast" evidence="7"/>
<dbReference type="Gene3D" id="3.30.1360.10">
    <property type="entry name" value="RNA polymerase, RBP11-like subunit"/>
    <property type="match status" value="1"/>
</dbReference>
<organism evidence="7">
    <name type="scientific">Eutreptia viridis</name>
    <dbReference type="NCBI Taxonomy" id="96908"/>
    <lineage>
        <taxon>Eukaryota</taxon>
        <taxon>Discoba</taxon>
        <taxon>Euglenozoa</taxon>
        <taxon>Euglenida</taxon>
        <taxon>Spirocuta</taxon>
        <taxon>Euglenophyceae</taxon>
        <taxon>Eutreptiales</taxon>
        <taxon>Eutreptiaceae</taxon>
        <taxon>Eutreptia</taxon>
    </lineage>
</organism>
<evidence type="ECO:0000256" key="2">
    <source>
        <dbReference type="ARBA" id="ARBA00022478"/>
    </source>
</evidence>
<dbReference type="InterPro" id="IPR011263">
    <property type="entry name" value="DNA-dir_RNA_pol_RpoA/D/Rpb3"/>
</dbReference>
<keyword evidence="2" id="KW-0240">DNA-directed RNA polymerase</keyword>
<reference evidence="7" key="1">
    <citation type="journal article" date="2012" name="Protist">
        <title>Evolution of the chloroplast genome in photosynthetic euglenoids: a comparison of Eutreptia viridis and Euglena gracilis (Euglenophyta).</title>
        <authorList>
            <person name="Wiegert K.E."/>
            <person name="Bennett M.S."/>
            <person name="Triemer R.E."/>
        </authorList>
    </citation>
    <scope>NUCLEOTIDE SEQUENCE</scope>
</reference>
<feature type="domain" description="DNA-directed RNA polymerase RpoA/D/Rpb3-type" evidence="6">
    <location>
        <begin position="10"/>
        <end position="220"/>
    </location>
</feature>
<comment type="function">
    <text evidence="1">DNA-dependent RNA polymerase catalyzes the transcription of DNA into RNA using the four ribonucleoside triphosphates as substrates.</text>
</comment>
<keyword evidence="3" id="KW-0804">Transcription</keyword>
<dbReference type="SUPFAM" id="SSF56553">
    <property type="entry name" value="Insert subdomain of RNA polymerase alpha subunit"/>
    <property type="match status" value="1"/>
</dbReference>
<keyword evidence="7" id="KW-0934">Plastid</keyword>
<evidence type="ECO:0000313" key="7">
    <source>
        <dbReference type="EMBL" id="AEQ94241.1"/>
    </source>
</evidence>
<dbReference type="InterPro" id="IPR036643">
    <property type="entry name" value="RNApol_insert_sf"/>
</dbReference>
<comment type="subunit">
    <text evidence="4">In plastids the minimal PEP RNA polymerase catalytic core is composed of four subunits: alpha, beta, beta', and beta''. When a (nuclear-encoded) sigma factor is associated with the core the holoenzyme is formed, which can initiate transcription.</text>
</comment>
<dbReference type="EMBL" id="JN643723">
    <property type="protein sequence ID" value="AEQ94241.1"/>
    <property type="molecule type" value="Genomic_DNA"/>
</dbReference>
<sequence length="223" mass="25920">MYINNHFKNYENFTLGPLKQNAGITFGNMLRRVLLNSIESIGIIDIKYSAKNQDIDKLNIKTEFQELILEFSENIKKLIFIIEENKNNIETKTVILEIEKIKRFTAKDLKTPSEIKIVNSNQYLGTNTIFEGIEIQIGIGYFKDLKKKEKYEKNNHILLGRNNFNPIERVNYKIKKIISSDKLEEQVLLEIWTNGSITPKKALIQALNICGDTLQEIKQKLLK</sequence>
<gene>
    <name evidence="7" type="primary">rpoA</name>
</gene>
<evidence type="ECO:0000256" key="1">
    <source>
        <dbReference type="ARBA" id="ARBA00004026"/>
    </source>
</evidence>
<evidence type="ECO:0000256" key="4">
    <source>
        <dbReference type="ARBA" id="ARBA00026088"/>
    </source>
</evidence>
<name>H8ZXG7_9EUGL</name>
<dbReference type="GO" id="GO:0046983">
    <property type="term" value="F:protein dimerization activity"/>
    <property type="evidence" value="ECO:0007669"/>
    <property type="project" value="InterPro"/>
</dbReference>
<dbReference type="GO" id="GO:0006351">
    <property type="term" value="P:DNA-templated transcription"/>
    <property type="evidence" value="ECO:0007669"/>
    <property type="project" value="InterPro"/>
</dbReference>
<keyword evidence="7" id="KW-0150">Chloroplast</keyword>
<dbReference type="GO" id="GO:0000428">
    <property type="term" value="C:DNA-directed RNA polymerase complex"/>
    <property type="evidence" value="ECO:0007669"/>
    <property type="project" value="UniProtKB-KW"/>
</dbReference>
<dbReference type="SMART" id="SM00662">
    <property type="entry name" value="RPOLD"/>
    <property type="match status" value="1"/>
</dbReference>
<protein>
    <recommendedName>
        <fullName evidence="5">Plastid-encoded RNA polymerase subunit alpha</fullName>
    </recommendedName>
</protein>
<evidence type="ECO:0000256" key="5">
    <source>
        <dbReference type="ARBA" id="ARBA00031776"/>
    </source>
</evidence>
<reference evidence="7" key="2">
    <citation type="submission" date="2013-03" db="EMBL/GenBank/DDBJ databases">
        <authorList>
            <person name="Wiegert K.E."/>
            <person name="Bennett M.S."/>
            <person name="Triemer R.E."/>
        </authorList>
    </citation>
    <scope>NUCLEOTIDE SEQUENCE</scope>
</reference>
<dbReference type="Gene3D" id="2.170.120.12">
    <property type="entry name" value="DNA-directed RNA polymerase, insert domain"/>
    <property type="match status" value="1"/>
</dbReference>
<evidence type="ECO:0000256" key="3">
    <source>
        <dbReference type="ARBA" id="ARBA00023163"/>
    </source>
</evidence>
<dbReference type="Pfam" id="PF01193">
    <property type="entry name" value="RNA_pol_L"/>
    <property type="match status" value="1"/>
</dbReference>